<sequence length="530" mass="57455">MAPVNPRPRPYAERPSGPLTPKPANDNVLGTWENGVFRFASPEAKEKWRRKSYEQGVGEETWHLGKEMDSQSVDLMKAGLGGANAAFYQAPDGTYRRMNPKTIESQEARDHRSKYLVGKTIDQIAKANGMPGADQWVAKGREVPDAANDNAAGLTALTPIQSLKVPSAEDKKPPSAVLPIRTDQGAGQMMAGRFGAMKPALESADKQSADDLGRIAVNAVLGNYGDEARAALGATSSLWDGKSFAETYDSNLQVERQATAAAQERQGLTGTGVELLTSFIPIVGDASGALADFKDWQEHGDEWGWSDYGLVALGLIPEMPNRKAVKGAEKIGEELIEVAGEAGDEIAGLGKKGSKVADAAEAAKVNYKALVEEAKSKVYLEGDARKLDRSTRGIIYVKEKAGGTEAAKEFMKTHPDVIYDAENDMFHVPAICYDNPNPNGYPFIKLDAASVFGENIELVLTDVKTKMAIWNQETQNKARVTLGRLQSALRQNPGIKVHYQFKTREAAEAAQNFLEANDFADIVVVTVREQ</sequence>
<reference evidence="2 3" key="1">
    <citation type="journal article" date="2013" name="Antonie Van Leeuwenhoek">
        <title>Dongia rigui sp. nov., isolated from freshwater of a large wetland in Korea.</title>
        <authorList>
            <person name="Baik K.S."/>
            <person name="Hwang Y.M."/>
            <person name="Choi J.S."/>
            <person name="Kwon J."/>
            <person name="Seong C.N."/>
        </authorList>
    </citation>
    <scope>NUCLEOTIDE SEQUENCE [LARGE SCALE GENOMIC DNA]</scope>
    <source>
        <strain evidence="2 3">04SU4-P</strain>
    </source>
</reference>
<proteinExistence type="predicted"/>
<keyword evidence="3" id="KW-1185">Reference proteome</keyword>
<feature type="region of interest" description="Disordered" evidence="1">
    <location>
        <begin position="1"/>
        <end position="28"/>
    </location>
</feature>
<organism evidence="2 3">
    <name type="scientific">Dongia rigui</name>
    <dbReference type="NCBI Taxonomy" id="940149"/>
    <lineage>
        <taxon>Bacteria</taxon>
        <taxon>Pseudomonadati</taxon>
        <taxon>Pseudomonadota</taxon>
        <taxon>Alphaproteobacteria</taxon>
        <taxon>Rhodospirillales</taxon>
        <taxon>Dongiaceae</taxon>
        <taxon>Dongia</taxon>
    </lineage>
</organism>
<evidence type="ECO:0000313" key="3">
    <source>
        <dbReference type="Proteomes" id="UP001271769"/>
    </source>
</evidence>
<dbReference type="Proteomes" id="UP001271769">
    <property type="component" value="Unassembled WGS sequence"/>
</dbReference>
<dbReference type="EMBL" id="JAXCLX010000002">
    <property type="protein sequence ID" value="MDY0872749.1"/>
    <property type="molecule type" value="Genomic_DNA"/>
</dbReference>
<evidence type="ECO:0000313" key="2">
    <source>
        <dbReference type="EMBL" id="MDY0872749.1"/>
    </source>
</evidence>
<name>A0ABU5E0L3_9PROT</name>
<dbReference type="RefSeq" id="WP_320501223.1">
    <property type="nucleotide sequence ID" value="NZ_JAXCLX010000002.1"/>
</dbReference>
<comment type="caution">
    <text evidence="2">The sequence shown here is derived from an EMBL/GenBank/DDBJ whole genome shotgun (WGS) entry which is preliminary data.</text>
</comment>
<accession>A0ABU5E0L3</accession>
<evidence type="ECO:0000256" key="1">
    <source>
        <dbReference type="SAM" id="MobiDB-lite"/>
    </source>
</evidence>
<protein>
    <submittedName>
        <fullName evidence="2">Uncharacterized protein</fullName>
    </submittedName>
</protein>
<gene>
    <name evidence="2" type="ORF">SMD31_12475</name>
</gene>